<dbReference type="PANTHER" id="PTHR48081">
    <property type="entry name" value="AB HYDROLASE SUPERFAMILY PROTEIN C4A8.06C"/>
    <property type="match status" value="1"/>
</dbReference>
<organism evidence="4 5">
    <name type="scientific">Chryseosolibacter histidini</name>
    <dbReference type="NCBI Taxonomy" id="2782349"/>
    <lineage>
        <taxon>Bacteria</taxon>
        <taxon>Pseudomonadati</taxon>
        <taxon>Bacteroidota</taxon>
        <taxon>Cytophagia</taxon>
        <taxon>Cytophagales</taxon>
        <taxon>Chryseotaleaceae</taxon>
        <taxon>Chryseosolibacter</taxon>
    </lineage>
</organism>
<evidence type="ECO:0000256" key="1">
    <source>
        <dbReference type="ARBA" id="ARBA00010515"/>
    </source>
</evidence>
<dbReference type="PANTHER" id="PTHR48081:SF8">
    <property type="entry name" value="ALPHA_BETA HYDROLASE FOLD-3 DOMAIN-CONTAINING PROTEIN-RELATED"/>
    <property type="match status" value="1"/>
</dbReference>
<dbReference type="EMBL" id="JAHESF010000007">
    <property type="protein sequence ID" value="MBT1697063.1"/>
    <property type="molecule type" value="Genomic_DNA"/>
</dbReference>
<evidence type="ECO:0000256" key="2">
    <source>
        <dbReference type="ARBA" id="ARBA00022801"/>
    </source>
</evidence>
<reference evidence="4 5" key="1">
    <citation type="submission" date="2021-05" db="EMBL/GenBank/DDBJ databases">
        <title>A Polyphasic approach of four new species of the genus Ohtaekwangia: Ohtaekwangia histidinii sp. nov., Ohtaekwangia cretensis sp. nov., Ohtaekwangia indiensis sp. nov., Ohtaekwangia reichenbachii sp. nov. from diverse environment.</title>
        <authorList>
            <person name="Octaviana S."/>
        </authorList>
    </citation>
    <scope>NUCLEOTIDE SEQUENCE [LARGE SCALE GENOMIC DNA]</scope>
    <source>
        <strain evidence="4 5">PWU4</strain>
    </source>
</reference>
<keyword evidence="2 4" id="KW-0378">Hydrolase</keyword>
<name>A0AAP2DKM1_9BACT</name>
<protein>
    <submittedName>
        <fullName evidence="4">Alpha/beta hydrolase</fullName>
    </submittedName>
</protein>
<gene>
    <name evidence="4" type="ORF">KK083_09270</name>
</gene>
<dbReference type="RefSeq" id="WP_254162763.1">
    <property type="nucleotide sequence ID" value="NZ_JAHESF010000007.1"/>
</dbReference>
<sequence>MENLKEERKRFESLGLSYPFNDRANVEKATLAGVACYWFTPDQVLSDDVVVYLHGGGFMYGSIRSHRAMVSHIAVATGRKILFVEYSLAPEKPFPAALNEATAVVRELLRTTPGLQFALMGDSAGGNLAMSTALNLKKLQLPSPLYQVLISPWLNLRTEYASYAENETNDPIITKEFVTYAAANYTAPENFSDPLVSPVLGSFTGLGPTLTLVGTKEILRDDSVHLHRALEKAGCISKLKTFDQVTHVWTLTDIESAESKETLQLIREFMASVSTIVPRHP</sequence>
<comment type="similarity">
    <text evidence="1">Belongs to the 'GDXG' lipolytic enzyme family.</text>
</comment>
<dbReference type="Proteomes" id="UP001319200">
    <property type="component" value="Unassembled WGS sequence"/>
</dbReference>
<dbReference type="Gene3D" id="3.40.50.1820">
    <property type="entry name" value="alpha/beta hydrolase"/>
    <property type="match status" value="1"/>
</dbReference>
<dbReference type="InterPro" id="IPR013094">
    <property type="entry name" value="AB_hydrolase_3"/>
</dbReference>
<comment type="caution">
    <text evidence="4">The sequence shown here is derived from an EMBL/GenBank/DDBJ whole genome shotgun (WGS) entry which is preliminary data.</text>
</comment>
<proteinExistence type="inferred from homology"/>
<dbReference type="PROSITE" id="PS01173">
    <property type="entry name" value="LIPASE_GDXG_HIS"/>
    <property type="match status" value="1"/>
</dbReference>
<dbReference type="InterPro" id="IPR002168">
    <property type="entry name" value="Lipase_GDXG_HIS_AS"/>
</dbReference>
<dbReference type="InterPro" id="IPR029058">
    <property type="entry name" value="AB_hydrolase_fold"/>
</dbReference>
<evidence type="ECO:0000313" key="5">
    <source>
        <dbReference type="Proteomes" id="UP001319200"/>
    </source>
</evidence>
<feature type="domain" description="Alpha/beta hydrolase fold-3" evidence="3">
    <location>
        <begin position="50"/>
        <end position="250"/>
    </location>
</feature>
<evidence type="ECO:0000313" key="4">
    <source>
        <dbReference type="EMBL" id="MBT1697063.1"/>
    </source>
</evidence>
<dbReference type="InterPro" id="IPR050300">
    <property type="entry name" value="GDXG_lipolytic_enzyme"/>
</dbReference>
<dbReference type="AlphaFoldDB" id="A0AAP2DKM1"/>
<evidence type="ECO:0000259" key="3">
    <source>
        <dbReference type="Pfam" id="PF07859"/>
    </source>
</evidence>
<keyword evidence="5" id="KW-1185">Reference proteome</keyword>
<dbReference type="SUPFAM" id="SSF53474">
    <property type="entry name" value="alpha/beta-Hydrolases"/>
    <property type="match status" value="1"/>
</dbReference>
<dbReference type="Pfam" id="PF07859">
    <property type="entry name" value="Abhydrolase_3"/>
    <property type="match status" value="1"/>
</dbReference>
<dbReference type="GO" id="GO:0016787">
    <property type="term" value="F:hydrolase activity"/>
    <property type="evidence" value="ECO:0007669"/>
    <property type="project" value="UniProtKB-KW"/>
</dbReference>
<accession>A0AAP2DKM1</accession>